<comment type="caution">
    <text evidence="1">The sequence shown here is derived from an EMBL/GenBank/DDBJ whole genome shotgun (WGS) entry which is preliminary data.</text>
</comment>
<reference evidence="1 2" key="1">
    <citation type="submission" date="2018-06" db="EMBL/GenBank/DDBJ databases">
        <title>Freshwater and sediment microbial communities from various areas in North America, analyzing microbe dynamics in response to fracking.</title>
        <authorList>
            <person name="Lamendella R."/>
        </authorList>
    </citation>
    <scope>NUCLEOTIDE SEQUENCE [LARGE SCALE GENOMIC DNA]</scope>
    <source>
        <strain evidence="1 2">14_TX</strain>
    </source>
</reference>
<protein>
    <submittedName>
        <fullName evidence="1">Uncharacterized protein</fullName>
    </submittedName>
</protein>
<evidence type="ECO:0000313" key="2">
    <source>
        <dbReference type="Proteomes" id="UP000252731"/>
    </source>
</evidence>
<dbReference type="Pfam" id="PF24704">
    <property type="entry name" value="DUF7667"/>
    <property type="match status" value="1"/>
</dbReference>
<dbReference type="InterPro" id="IPR056084">
    <property type="entry name" value="DUF7667"/>
</dbReference>
<proteinExistence type="predicted"/>
<evidence type="ECO:0000313" key="1">
    <source>
        <dbReference type="EMBL" id="RBP89361.1"/>
    </source>
</evidence>
<gene>
    <name evidence="1" type="ORF">DFO70_1118</name>
</gene>
<dbReference type="EMBL" id="QNSF01000011">
    <property type="protein sequence ID" value="RBP89361.1"/>
    <property type="molecule type" value="Genomic_DNA"/>
</dbReference>
<dbReference type="AlphaFoldDB" id="A0A366JN66"/>
<sequence>MVIIWSVHKRLAELRQKQRTRELNSQEEMELQQCLDANMFRCLQIARLQNESFVAHLSNDHDWQHDVCRKLDEIFESMKI</sequence>
<accession>A0A366JN66</accession>
<dbReference type="Proteomes" id="UP000252731">
    <property type="component" value="Unassembled WGS sequence"/>
</dbReference>
<name>A0A366JN66_CYTFI</name>
<organism evidence="1 2">
    <name type="scientific">Cytobacillus firmus</name>
    <name type="common">Bacillus firmus</name>
    <dbReference type="NCBI Taxonomy" id="1399"/>
    <lineage>
        <taxon>Bacteria</taxon>
        <taxon>Bacillati</taxon>
        <taxon>Bacillota</taxon>
        <taxon>Bacilli</taxon>
        <taxon>Bacillales</taxon>
        <taxon>Bacillaceae</taxon>
        <taxon>Cytobacillus</taxon>
    </lineage>
</organism>
<keyword evidence="2" id="KW-1185">Reference proteome</keyword>